<sequence length="215" mass="22398">MTAPERVGDPPARGRVSAPPRERVNPAPPRRTRGSQGGGGAPRARSAAAEPARPRRTPRGDRWLRLVPRRASAIAPKAPFVIMVMAVLATGLAAILWLSTQAATDSYRLETARKQTTDLSSRVEQLRREVAEMDSAPSLARRAQELGLVPAGDPARLVVRPDGTITVYGSPTPAKAPPAPPPTTQAVPPPAPAPPAPTSPVPTTQQQGRAGGGGG</sequence>
<name>A0A4D4JG11_9PSEU</name>
<dbReference type="RefSeq" id="WP_137815821.1">
    <property type="nucleotide sequence ID" value="NZ_BJFL01000029.1"/>
</dbReference>
<comment type="caution">
    <text evidence="3">The sequence shown here is derived from an EMBL/GenBank/DDBJ whole genome shotgun (WGS) entry which is preliminary data.</text>
</comment>
<protein>
    <recommendedName>
        <fullName evidence="5">Cell division protein FtsL</fullName>
    </recommendedName>
</protein>
<dbReference type="OrthoDB" id="4555900at2"/>
<feature type="compositionally biased region" description="Low complexity" evidence="1">
    <location>
        <begin position="42"/>
        <end position="51"/>
    </location>
</feature>
<feature type="region of interest" description="Disordered" evidence="1">
    <location>
        <begin position="163"/>
        <end position="215"/>
    </location>
</feature>
<feature type="transmembrane region" description="Helical" evidence="2">
    <location>
        <begin position="78"/>
        <end position="98"/>
    </location>
</feature>
<proteinExistence type="predicted"/>
<evidence type="ECO:0000256" key="1">
    <source>
        <dbReference type="SAM" id="MobiDB-lite"/>
    </source>
</evidence>
<keyword evidence="4" id="KW-1185">Reference proteome</keyword>
<gene>
    <name evidence="3" type="ORF">GTS_44600</name>
</gene>
<dbReference type="Proteomes" id="UP000298860">
    <property type="component" value="Unassembled WGS sequence"/>
</dbReference>
<evidence type="ECO:0000313" key="3">
    <source>
        <dbReference type="EMBL" id="GDY32827.1"/>
    </source>
</evidence>
<accession>A0A4D4JG11</accession>
<keyword evidence="2" id="KW-0472">Membrane</keyword>
<feature type="compositionally biased region" description="Pro residues" evidence="1">
    <location>
        <begin position="174"/>
        <end position="200"/>
    </location>
</feature>
<dbReference type="EMBL" id="BJFL01000029">
    <property type="protein sequence ID" value="GDY32827.1"/>
    <property type="molecule type" value="Genomic_DNA"/>
</dbReference>
<keyword evidence="2" id="KW-0812">Transmembrane</keyword>
<feature type="region of interest" description="Disordered" evidence="1">
    <location>
        <begin position="1"/>
        <end position="61"/>
    </location>
</feature>
<dbReference type="AlphaFoldDB" id="A0A4D4JG11"/>
<organism evidence="3 4">
    <name type="scientific">Gandjariella thermophila</name>
    <dbReference type="NCBI Taxonomy" id="1931992"/>
    <lineage>
        <taxon>Bacteria</taxon>
        <taxon>Bacillati</taxon>
        <taxon>Actinomycetota</taxon>
        <taxon>Actinomycetes</taxon>
        <taxon>Pseudonocardiales</taxon>
        <taxon>Pseudonocardiaceae</taxon>
        <taxon>Gandjariella</taxon>
    </lineage>
</organism>
<evidence type="ECO:0000256" key="2">
    <source>
        <dbReference type="SAM" id="Phobius"/>
    </source>
</evidence>
<keyword evidence="2" id="KW-1133">Transmembrane helix</keyword>
<evidence type="ECO:0000313" key="4">
    <source>
        <dbReference type="Proteomes" id="UP000298860"/>
    </source>
</evidence>
<evidence type="ECO:0008006" key="5">
    <source>
        <dbReference type="Google" id="ProtNLM"/>
    </source>
</evidence>
<reference evidence="4" key="1">
    <citation type="submission" date="2019-04" db="EMBL/GenBank/DDBJ databases">
        <title>Draft genome sequence of Pseudonocardiaceae bacterium SL3-2-4.</title>
        <authorList>
            <person name="Ningsih F."/>
            <person name="Yokota A."/>
            <person name="Sakai Y."/>
            <person name="Nanatani K."/>
            <person name="Yabe S."/>
            <person name="Oetari A."/>
            <person name="Sjamsuridzal W."/>
        </authorList>
    </citation>
    <scope>NUCLEOTIDE SEQUENCE [LARGE SCALE GENOMIC DNA]</scope>
    <source>
        <strain evidence="4">SL3-2-4</strain>
    </source>
</reference>